<evidence type="ECO:0000256" key="10">
    <source>
        <dbReference type="ARBA" id="ARBA00023187"/>
    </source>
</evidence>
<dbReference type="GO" id="GO:0006397">
    <property type="term" value="P:mRNA processing"/>
    <property type="evidence" value="ECO:0007669"/>
    <property type="project" value="UniProtKB-KW"/>
</dbReference>
<reference evidence="19" key="2">
    <citation type="submission" date="2025-08" db="UniProtKB">
        <authorList>
            <consortium name="Ensembl"/>
        </authorList>
    </citation>
    <scope>IDENTIFICATION</scope>
</reference>
<dbReference type="Ensembl" id="ENSDCDT00010047883.1">
    <property type="protein sequence ID" value="ENSDCDP00010038277.1"/>
    <property type="gene ID" value="ENSDCDG00010024778.1"/>
</dbReference>
<evidence type="ECO:0000256" key="16">
    <source>
        <dbReference type="PROSITE-ProRule" id="PRU00176"/>
    </source>
</evidence>
<evidence type="ECO:0000256" key="15">
    <source>
        <dbReference type="ARBA" id="ARBA00075702"/>
    </source>
</evidence>
<dbReference type="InterPro" id="IPR035979">
    <property type="entry name" value="RBD_domain_sf"/>
</dbReference>
<evidence type="ECO:0000256" key="4">
    <source>
        <dbReference type="ARBA" id="ARBA00022664"/>
    </source>
</evidence>
<evidence type="ECO:0000256" key="7">
    <source>
        <dbReference type="ARBA" id="ARBA00022843"/>
    </source>
</evidence>
<name>A0AAY4CYD2_9TELE</name>
<dbReference type="SUPFAM" id="SSF54928">
    <property type="entry name" value="RNA-binding domain, RBD"/>
    <property type="match status" value="3"/>
</dbReference>
<keyword evidence="4" id="KW-0507">mRNA processing</keyword>
<dbReference type="FunFam" id="3.30.70.330:FF:000182">
    <property type="entry name" value="RNA-binding motif protein 28"/>
    <property type="match status" value="1"/>
</dbReference>
<comment type="subcellular location">
    <subcellularLocation>
        <location evidence="1">Nucleus</location>
        <location evidence="1">Nucleolus</location>
    </subcellularLocation>
</comment>
<gene>
    <name evidence="19" type="primary">RBM28</name>
</gene>
<organism evidence="19 20">
    <name type="scientific">Denticeps clupeoides</name>
    <name type="common">denticle herring</name>
    <dbReference type="NCBI Taxonomy" id="299321"/>
    <lineage>
        <taxon>Eukaryota</taxon>
        <taxon>Metazoa</taxon>
        <taxon>Chordata</taxon>
        <taxon>Craniata</taxon>
        <taxon>Vertebrata</taxon>
        <taxon>Euteleostomi</taxon>
        <taxon>Actinopterygii</taxon>
        <taxon>Neopterygii</taxon>
        <taxon>Teleostei</taxon>
        <taxon>Clupei</taxon>
        <taxon>Clupeiformes</taxon>
        <taxon>Denticipitoidei</taxon>
        <taxon>Denticipitidae</taxon>
        <taxon>Denticeps</taxon>
    </lineage>
</organism>
<keyword evidence="20" id="KW-1185">Reference proteome</keyword>
<dbReference type="Proteomes" id="UP000694580">
    <property type="component" value="Chromosome 17"/>
</dbReference>
<dbReference type="Pfam" id="PF00076">
    <property type="entry name" value="RRM_1"/>
    <property type="match status" value="4"/>
</dbReference>
<dbReference type="GO" id="GO:0008380">
    <property type="term" value="P:RNA splicing"/>
    <property type="evidence" value="ECO:0007669"/>
    <property type="project" value="UniProtKB-KW"/>
</dbReference>
<keyword evidence="10" id="KW-0508">mRNA splicing</keyword>
<dbReference type="CDD" id="cd12416">
    <property type="entry name" value="RRM4_RBM28_like"/>
    <property type="match status" value="1"/>
</dbReference>
<evidence type="ECO:0000259" key="18">
    <source>
        <dbReference type="PROSITE" id="PS50102"/>
    </source>
</evidence>
<evidence type="ECO:0000256" key="6">
    <source>
        <dbReference type="ARBA" id="ARBA00022737"/>
    </source>
</evidence>
<dbReference type="FunFam" id="3.30.70.330:FF:000340">
    <property type="entry name" value="RNA-binding motif protein 28"/>
    <property type="match status" value="1"/>
</dbReference>
<dbReference type="PANTHER" id="PTHR48039">
    <property type="entry name" value="RNA-BINDING MOTIF PROTEIN 14B"/>
    <property type="match status" value="1"/>
</dbReference>
<dbReference type="SMART" id="SM00360">
    <property type="entry name" value="RRM"/>
    <property type="match status" value="4"/>
</dbReference>
<evidence type="ECO:0000256" key="13">
    <source>
        <dbReference type="ARBA" id="ARBA00062033"/>
    </source>
</evidence>
<feature type="domain" description="RRM" evidence="18">
    <location>
        <begin position="191"/>
        <end position="275"/>
    </location>
</feature>
<keyword evidence="6" id="KW-0677">Repeat</keyword>
<feature type="domain" description="RRM" evidence="18">
    <location>
        <begin position="108"/>
        <end position="196"/>
    </location>
</feature>
<sequence length="587" mass="66153">MSSLTLFVRNLPPAASGDRLQEIFSEVGPVKHCFVVRDKGTDKCRGIGYVTFSMEDDAQRALSEVRDYDGQKIVIAVAKKRLNNKKEKKQGEQPRPKEQNGRKQNKKARLVIRNLSFKCSEDDLKETFSQFGVVLEVSIPRKPDGKMRGFAFVQFRNMLEAGKALAATNLKEIKASKKKKSLLPSDVNEGRTIFIRNLSFDTEEEGLEEALLQYGELKYVRIVLHPDTETSKGCAFAQFKTKEAADRCLAASQDGCETGGIRLDGRRLIIAAAVSREDAERMKTKKVKMHTGSRNLYLAREGLIRAGSKAAEGVPEADMAKRARFEELKRVKLRDVNVFVSKTRLCVHNLPKSVQPQQLRTLCLKAVGGAKGVRITECRVMYDKKPERGQVAGRSLGYGFVQFQQHEHALDTLRHLNNNPDIFGPNKRPIVEFSLEDRRKLKLQEKRRQQNMVRVSGTRKPQGGVVEGAPAERGKKSQQQKPAKGKTPLRETSGTETKGGNYSGFRTKPEAEQVELEDGKRRQKVLPLPSKRGPKIRYGSTAKPGKRKFRNREDDRFDSLVEQYKRKLMGGSDSKSSVIKKSKWFSS</sequence>
<evidence type="ECO:0000256" key="9">
    <source>
        <dbReference type="ARBA" id="ARBA00022990"/>
    </source>
</evidence>
<evidence type="ECO:0000313" key="20">
    <source>
        <dbReference type="Proteomes" id="UP000694580"/>
    </source>
</evidence>
<feature type="region of interest" description="Disordered" evidence="17">
    <location>
        <begin position="443"/>
        <end position="554"/>
    </location>
</feature>
<accession>A0AAY4CYD2</accession>
<keyword evidence="3" id="KW-0597">Phosphoprotein</keyword>
<keyword evidence="9" id="KW-0007">Acetylation</keyword>
<evidence type="ECO:0000256" key="14">
    <source>
        <dbReference type="ARBA" id="ARBA00067877"/>
    </source>
</evidence>
<evidence type="ECO:0000256" key="11">
    <source>
        <dbReference type="ARBA" id="ARBA00023242"/>
    </source>
</evidence>
<dbReference type="AlphaFoldDB" id="A0AAY4CYD2"/>
<evidence type="ECO:0000256" key="17">
    <source>
        <dbReference type="SAM" id="MobiDB-lite"/>
    </source>
</evidence>
<dbReference type="GO" id="GO:0003729">
    <property type="term" value="F:mRNA binding"/>
    <property type="evidence" value="ECO:0007669"/>
    <property type="project" value="TreeGrafter"/>
</dbReference>
<dbReference type="Gene3D" id="3.30.70.330">
    <property type="match status" value="4"/>
</dbReference>
<dbReference type="InterPro" id="IPR051945">
    <property type="entry name" value="RRM_MRD1_RNA_proc_ribogen"/>
</dbReference>
<dbReference type="CDD" id="cd12415">
    <property type="entry name" value="RRM3_RBM28_like"/>
    <property type="match status" value="1"/>
</dbReference>
<feature type="compositionally biased region" description="Polar residues" evidence="17">
    <location>
        <begin position="490"/>
        <end position="500"/>
    </location>
</feature>
<feature type="domain" description="RRM" evidence="18">
    <location>
        <begin position="343"/>
        <end position="448"/>
    </location>
</feature>
<reference evidence="19 20" key="1">
    <citation type="submission" date="2020-06" db="EMBL/GenBank/DDBJ databases">
        <authorList>
            <consortium name="Wellcome Sanger Institute Data Sharing"/>
        </authorList>
    </citation>
    <scope>NUCLEOTIDE SEQUENCE [LARGE SCALE GENOMIC DNA]</scope>
</reference>
<evidence type="ECO:0000256" key="3">
    <source>
        <dbReference type="ARBA" id="ARBA00022553"/>
    </source>
</evidence>
<dbReference type="CDD" id="cd12413">
    <property type="entry name" value="RRM1_RBM28_like"/>
    <property type="match status" value="1"/>
</dbReference>
<comment type="subunit">
    <text evidence="13">Interacts with U1, U2, U4, U5, and U6 spliceosomal small nuclear RNAs (snRNAs).</text>
</comment>
<dbReference type="PANTHER" id="PTHR48039:SF5">
    <property type="entry name" value="RNA-BINDING PROTEIN 28"/>
    <property type="match status" value="1"/>
</dbReference>
<dbReference type="GeneTree" id="ENSGT00550000074976"/>
<dbReference type="InterPro" id="IPR012677">
    <property type="entry name" value="Nucleotide-bd_a/b_plait_sf"/>
</dbReference>
<proteinExistence type="predicted"/>
<keyword evidence="2" id="KW-1017">Isopeptide bond</keyword>
<reference evidence="19" key="3">
    <citation type="submission" date="2025-09" db="UniProtKB">
        <authorList>
            <consortium name="Ensembl"/>
        </authorList>
    </citation>
    <scope>IDENTIFICATION</scope>
</reference>
<keyword evidence="11" id="KW-0539">Nucleus</keyword>
<keyword evidence="8 16" id="KW-0694">RNA-binding</keyword>
<feature type="compositionally biased region" description="Basic and acidic residues" evidence="17">
    <location>
        <begin position="89"/>
        <end position="101"/>
    </location>
</feature>
<comment type="function">
    <text evidence="12">Nucleolar component of the spliceosomal ribonucleoprotein complexes.</text>
</comment>
<dbReference type="PROSITE" id="PS50102">
    <property type="entry name" value="RRM"/>
    <property type="match status" value="4"/>
</dbReference>
<keyword evidence="5" id="KW-0747">Spliceosome</keyword>
<evidence type="ECO:0000256" key="2">
    <source>
        <dbReference type="ARBA" id="ARBA00022499"/>
    </source>
</evidence>
<feature type="domain" description="RRM" evidence="18">
    <location>
        <begin position="4"/>
        <end position="80"/>
    </location>
</feature>
<evidence type="ECO:0000256" key="5">
    <source>
        <dbReference type="ARBA" id="ARBA00022728"/>
    </source>
</evidence>
<evidence type="ECO:0000256" key="1">
    <source>
        <dbReference type="ARBA" id="ARBA00004604"/>
    </source>
</evidence>
<protein>
    <recommendedName>
        <fullName evidence="14">RNA-binding protein 28</fullName>
    </recommendedName>
    <alternativeName>
        <fullName evidence="15">RNA-binding motif protein 28</fullName>
    </alternativeName>
</protein>
<keyword evidence="7" id="KW-0832">Ubl conjugation</keyword>
<dbReference type="GO" id="GO:0005681">
    <property type="term" value="C:spliceosomal complex"/>
    <property type="evidence" value="ECO:0007669"/>
    <property type="project" value="UniProtKB-KW"/>
</dbReference>
<dbReference type="InterPro" id="IPR000504">
    <property type="entry name" value="RRM_dom"/>
</dbReference>
<evidence type="ECO:0000313" key="19">
    <source>
        <dbReference type="Ensembl" id="ENSDCDP00010038277.1"/>
    </source>
</evidence>
<evidence type="ECO:0000256" key="12">
    <source>
        <dbReference type="ARBA" id="ARBA00053567"/>
    </source>
</evidence>
<dbReference type="FunFam" id="3.30.70.330:FF:000315">
    <property type="entry name" value="RNA-binding motif protein 28"/>
    <property type="match status" value="1"/>
</dbReference>
<feature type="region of interest" description="Disordered" evidence="17">
    <location>
        <begin position="84"/>
        <end position="106"/>
    </location>
</feature>
<evidence type="ECO:0000256" key="8">
    <source>
        <dbReference type="ARBA" id="ARBA00022884"/>
    </source>
</evidence>
<dbReference type="CDD" id="cd12414">
    <property type="entry name" value="RRM2_RBM28_like"/>
    <property type="match status" value="1"/>
</dbReference>
<dbReference type="GO" id="GO:0005730">
    <property type="term" value="C:nucleolus"/>
    <property type="evidence" value="ECO:0007669"/>
    <property type="project" value="UniProtKB-SubCell"/>
</dbReference>